<reference evidence="3" key="1">
    <citation type="submission" date="2020-11" db="EMBL/GenBank/DDBJ databases">
        <authorList>
            <consortium name="DOE Joint Genome Institute"/>
            <person name="Ahrendt S."/>
            <person name="Riley R."/>
            <person name="Andreopoulos W."/>
            <person name="Labutti K."/>
            <person name="Pangilinan J."/>
            <person name="Ruiz-Duenas F.J."/>
            <person name="Barrasa J.M."/>
            <person name="Sanchez-Garcia M."/>
            <person name="Camarero S."/>
            <person name="Miyauchi S."/>
            <person name="Serrano A."/>
            <person name="Linde D."/>
            <person name="Babiker R."/>
            <person name="Drula E."/>
            <person name="Ayuso-Fernandez I."/>
            <person name="Pacheco R."/>
            <person name="Padilla G."/>
            <person name="Ferreira P."/>
            <person name="Barriuso J."/>
            <person name="Kellner H."/>
            <person name="Castanera R."/>
            <person name="Alfaro M."/>
            <person name="Ramirez L."/>
            <person name="Pisabarro A.G."/>
            <person name="Kuo A."/>
            <person name="Tritt A."/>
            <person name="Lipzen A."/>
            <person name="He G."/>
            <person name="Yan M."/>
            <person name="Ng V."/>
            <person name="Cullen D."/>
            <person name="Martin F."/>
            <person name="Rosso M.-N."/>
            <person name="Henrissat B."/>
            <person name="Hibbett D."/>
            <person name="Martinez A.T."/>
            <person name="Grigoriev I.V."/>
        </authorList>
    </citation>
    <scope>NUCLEOTIDE SEQUENCE</scope>
    <source>
        <strain evidence="3">CIRM-BRFM 674</strain>
    </source>
</reference>
<feature type="transmembrane region" description="Helical" evidence="1">
    <location>
        <begin position="176"/>
        <end position="196"/>
    </location>
</feature>
<protein>
    <recommendedName>
        <fullName evidence="2">ABC1 atypical kinase-like domain-containing protein</fullName>
    </recommendedName>
</protein>
<accession>A0A9P5YQI8</accession>
<dbReference type="SUPFAM" id="SSF56112">
    <property type="entry name" value="Protein kinase-like (PK-like)"/>
    <property type="match status" value="1"/>
</dbReference>
<dbReference type="Pfam" id="PF03109">
    <property type="entry name" value="ABC1"/>
    <property type="match status" value="1"/>
</dbReference>
<proteinExistence type="predicted"/>
<dbReference type="OrthoDB" id="3261131at2759"/>
<evidence type="ECO:0000313" key="3">
    <source>
        <dbReference type="EMBL" id="KAF9471860.1"/>
    </source>
</evidence>
<organism evidence="3 4">
    <name type="scientific">Pholiota conissans</name>
    <dbReference type="NCBI Taxonomy" id="109636"/>
    <lineage>
        <taxon>Eukaryota</taxon>
        <taxon>Fungi</taxon>
        <taxon>Dikarya</taxon>
        <taxon>Basidiomycota</taxon>
        <taxon>Agaricomycotina</taxon>
        <taxon>Agaricomycetes</taxon>
        <taxon>Agaricomycetidae</taxon>
        <taxon>Agaricales</taxon>
        <taxon>Agaricineae</taxon>
        <taxon>Strophariaceae</taxon>
        <taxon>Pholiota</taxon>
    </lineage>
</organism>
<keyword evidence="1" id="KW-0812">Transmembrane</keyword>
<dbReference type="InterPro" id="IPR004147">
    <property type="entry name" value="ABC1_dom"/>
</dbReference>
<feature type="domain" description="ABC1 atypical kinase-like" evidence="2">
    <location>
        <begin position="362"/>
        <end position="418"/>
    </location>
</feature>
<keyword evidence="4" id="KW-1185">Reference proteome</keyword>
<dbReference type="AlphaFoldDB" id="A0A9P5YQI8"/>
<comment type="caution">
    <text evidence="3">The sequence shown here is derived from an EMBL/GenBank/DDBJ whole genome shotgun (WGS) entry which is preliminary data.</text>
</comment>
<evidence type="ECO:0000313" key="4">
    <source>
        <dbReference type="Proteomes" id="UP000807469"/>
    </source>
</evidence>
<keyword evidence="1" id="KW-0472">Membrane</keyword>
<dbReference type="InterPro" id="IPR011009">
    <property type="entry name" value="Kinase-like_dom_sf"/>
</dbReference>
<dbReference type="GO" id="GO:0004672">
    <property type="term" value="F:protein kinase activity"/>
    <property type="evidence" value="ECO:0007669"/>
    <property type="project" value="InterPro"/>
</dbReference>
<keyword evidence="1" id="KW-1133">Transmembrane helix</keyword>
<dbReference type="EMBL" id="MU155612">
    <property type="protein sequence ID" value="KAF9471860.1"/>
    <property type="molecule type" value="Genomic_DNA"/>
</dbReference>
<name>A0A9P5YQI8_9AGAR</name>
<gene>
    <name evidence="3" type="ORF">BDN70DRAFT_819476</name>
</gene>
<evidence type="ECO:0000256" key="1">
    <source>
        <dbReference type="SAM" id="Phobius"/>
    </source>
</evidence>
<dbReference type="Gene3D" id="1.10.510.10">
    <property type="entry name" value="Transferase(Phosphotransferase) domain 1"/>
    <property type="match status" value="1"/>
</dbReference>
<dbReference type="Proteomes" id="UP000807469">
    <property type="component" value="Unassembled WGS sequence"/>
</dbReference>
<evidence type="ECO:0000259" key="2">
    <source>
        <dbReference type="Pfam" id="PF03109"/>
    </source>
</evidence>
<dbReference type="PROSITE" id="PS00109">
    <property type="entry name" value="PROTEIN_KINASE_TYR"/>
    <property type="match status" value="1"/>
</dbReference>
<sequence length="436" mass="49152">MIAIDQLAEKRRQFCIKRLPLAPSTDGRPAEFISTQRKVATQIPCNRPFGAPMPVPLPLLHPVFGQFIQNSREIAPTPNDVKLVRALVEAMANIYVVEDDRRYMIWDVFDEGNIPIVESSMDAFHADGDIVKHGFRSLIAGFIDEIGSSGPEPSFQATLQYFEATRQKAIAHTYSVLPCIILLFFGPYIAFAGAAWTDQPNIQMLSPAIPCHYHPTDVSTELSLVRHLSALRIAVASLQQYYQNISQSHSSRDPRFPYPTSFTDRNGTVQSFAIKERTPDYLPYFGTIDGLRDDNAICIKFVTRYCLEAHELLASKGLAPELLAVEHLPGGWYMVVMRDLRADYVNLYDFCSDKPDWTLEPKHNARDLLSSKIEDCLKQLHRAGFVHGDVRHGNILVKTTGFDDGSFVMVDFDFAGKIGEVRYPLDLNVTSVRRLR</sequence>
<dbReference type="InterPro" id="IPR008266">
    <property type="entry name" value="Tyr_kinase_AS"/>
</dbReference>